<organism evidence="6 7">
    <name type="scientific">Thioflavicoccus mobilis 8321</name>
    <dbReference type="NCBI Taxonomy" id="765912"/>
    <lineage>
        <taxon>Bacteria</taxon>
        <taxon>Pseudomonadati</taxon>
        <taxon>Pseudomonadota</taxon>
        <taxon>Gammaproteobacteria</taxon>
        <taxon>Chromatiales</taxon>
        <taxon>Chromatiaceae</taxon>
        <taxon>Thioflavicoccus</taxon>
    </lineage>
</organism>
<reference evidence="6 7" key="1">
    <citation type="submission" date="2011-09" db="EMBL/GenBank/DDBJ databases">
        <title>Complete sequence of chromosome of Thioflavicoccus mobilis 8321.</title>
        <authorList>
            <consortium name="US DOE Joint Genome Institute"/>
            <person name="Lucas S."/>
            <person name="Han J."/>
            <person name="Lapidus A."/>
            <person name="Cheng J.-F."/>
            <person name="Goodwin L."/>
            <person name="Pitluck S."/>
            <person name="Peters L."/>
            <person name="Ovchinnikova G."/>
            <person name="Lu M."/>
            <person name="Detter J.C."/>
            <person name="Han C."/>
            <person name="Tapia R."/>
            <person name="Land M."/>
            <person name="Hauser L."/>
            <person name="Kyrpides N."/>
            <person name="Ivanova N."/>
            <person name="Pagani I."/>
            <person name="Vogl K."/>
            <person name="Liu Z."/>
            <person name="Imhoff J."/>
            <person name="Thiel V."/>
            <person name="Frigaard N.-U."/>
            <person name="Bryant D."/>
            <person name="Woyke T."/>
        </authorList>
    </citation>
    <scope>NUCLEOTIDE SEQUENCE [LARGE SCALE GENOMIC DNA]</scope>
    <source>
        <strain evidence="6 7">8321</strain>
    </source>
</reference>
<dbReference type="CDD" id="cd14014">
    <property type="entry name" value="STKc_PknB_like"/>
    <property type="match status" value="1"/>
</dbReference>
<dbReference type="InterPro" id="IPR011009">
    <property type="entry name" value="Kinase-like_dom_sf"/>
</dbReference>
<evidence type="ECO:0000259" key="5">
    <source>
        <dbReference type="PROSITE" id="PS50011"/>
    </source>
</evidence>
<dbReference type="SMART" id="SM00220">
    <property type="entry name" value="S_TKc"/>
    <property type="match status" value="1"/>
</dbReference>
<dbReference type="PANTHER" id="PTHR24348">
    <property type="entry name" value="SERINE/THREONINE-PROTEIN KINASE UNC-51-RELATED"/>
    <property type="match status" value="1"/>
</dbReference>
<dbReference type="KEGG" id="tmb:Thimo_2305"/>
<evidence type="ECO:0000256" key="3">
    <source>
        <dbReference type="ARBA" id="ARBA00022777"/>
    </source>
</evidence>
<dbReference type="PROSITE" id="PS50011">
    <property type="entry name" value="PROTEIN_KINASE_DOM"/>
    <property type="match status" value="1"/>
</dbReference>
<dbReference type="EMBL" id="CP003051">
    <property type="protein sequence ID" value="AGA91048.1"/>
    <property type="molecule type" value="Genomic_DNA"/>
</dbReference>
<evidence type="ECO:0000256" key="2">
    <source>
        <dbReference type="ARBA" id="ARBA00022741"/>
    </source>
</evidence>
<dbReference type="Pfam" id="PF00069">
    <property type="entry name" value="Pkinase"/>
    <property type="match status" value="1"/>
</dbReference>
<dbReference type="eggNOG" id="COG0515">
    <property type="taxonomic scope" value="Bacteria"/>
</dbReference>
<dbReference type="GO" id="GO:0000407">
    <property type="term" value="C:phagophore assembly site"/>
    <property type="evidence" value="ECO:0007669"/>
    <property type="project" value="TreeGrafter"/>
</dbReference>
<name>L0GWC0_9GAMM</name>
<keyword evidence="1" id="KW-0808">Transferase</keyword>
<accession>L0GWC0</accession>
<sequence length="226" mass="25645">MQQCSTPYLVGMGPVGLNTTDIAGEPIIYFSEEFVEGQNLRAYLQSNGVFSVPELIRLAFHMSEAIKSIWQFSKIHRDIKPGNIMRRNDNGDFVLLDMGLVFDLQDDSLSVCPVGTPLYFSPEQMDFNNRRTIMNFRSDLFSLGTVMYEMVTGCHPFTQGATTTWDILGNIANAVPQPPMALRQELPEKLSDVIMRLLAKRPALRYRSIELFQRVLREVETEGSLQ</sequence>
<dbReference type="GO" id="GO:0004674">
    <property type="term" value="F:protein serine/threonine kinase activity"/>
    <property type="evidence" value="ECO:0007669"/>
    <property type="project" value="InterPro"/>
</dbReference>
<dbReference type="GO" id="GO:0005776">
    <property type="term" value="C:autophagosome"/>
    <property type="evidence" value="ECO:0007669"/>
    <property type="project" value="TreeGrafter"/>
</dbReference>
<dbReference type="InterPro" id="IPR000719">
    <property type="entry name" value="Prot_kinase_dom"/>
</dbReference>
<evidence type="ECO:0000256" key="4">
    <source>
        <dbReference type="ARBA" id="ARBA00022840"/>
    </source>
</evidence>
<dbReference type="STRING" id="765912.Thimo_2305"/>
<dbReference type="Proteomes" id="UP000010816">
    <property type="component" value="Chromosome"/>
</dbReference>
<dbReference type="GO" id="GO:0016020">
    <property type="term" value="C:membrane"/>
    <property type="evidence" value="ECO:0007669"/>
    <property type="project" value="TreeGrafter"/>
</dbReference>
<evidence type="ECO:0000313" key="7">
    <source>
        <dbReference type="Proteomes" id="UP000010816"/>
    </source>
</evidence>
<dbReference type="GO" id="GO:0005829">
    <property type="term" value="C:cytosol"/>
    <property type="evidence" value="ECO:0007669"/>
    <property type="project" value="TreeGrafter"/>
</dbReference>
<dbReference type="Gene3D" id="1.10.510.10">
    <property type="entry name" value="Transferase(Phosphotransferase) domain 1"/>
    <property type="match status" value="1"/>
</dbReference>
<keyword evidence="2" id="KW-0547">Nucleotide-binding</keyword>
<keyword evidence="3 6" id="KW-0418">Kinase</keyword>
<dbReference type="InterPro" id="IPR045269">
    <property type="entry name" value="Atg1-like"/>
</dbReference>
<evidence type="ECO:0000313" key="6">
    <source>
        <dbReference type="EMBL" id="AGA91048.1"/>
    </source>
</evidence>
<dbReference type="HOGENOM" id="CLU_1224281_0_0_6"/>
<proteinExistence type="predicted"/>
<gene>
    <name evidence="6" type="ORF">Thimo_2305</name>
</gene>
<dbReference type="SUPFAM" id="SSF56112">
    <property type="entry name" value="Protein kinase-like (PK-like)"/>
    <property type="match status" value="1"/>
</dbReference>
<dbReference type="PANTHER" id="PTHR24348:SF22">
    <property type="entry name" value="NON-SPECIFIC SERINE_THREONINE PROTEIN KINASE"/>
    <property type="match status" value="1"/>
</dbReference>
<evidence type="ECO:0000256" key="1">
    <source>
        <dbReference type="ARBA" id="ARBA00022679"/>
    </source>
</evidence>
<dbReference type="GO" id="GO:0005524">
    <property type="term" value="F:ATP binding"/>
    <property type="evidence" value="ECO:0007669"/>
    <property type="project" value="UniProtKB-KW"/>
</dbReference>
<keyword evidence="4" id="KW-0067">ATP-binding</keyword>
<protein>
    <submittedName>
        <fullName evidence="6">Protein kinase family protein</fullName>
    </submittedName>
</protein>
<feature type="domain" description="Protein kinase" evidence="5">
    <location>
        <begin position="1"/>
        <end position="217"/>
    </location>
</feature>
<dbReference type="AlphaFoldDB" id="L0GWC0"/>
<keyword evidence="7" id="KW-1185">Reference proteome</keyword>